<gene>
    <name evidence="3" type="ORF">CKY39_18920</name>
</gene>
<sequence>MKLTRILLAAAVAAATLPAVAQVSVNINVPGLIQVAPPAPRYEPAPRPRSGQVWVPGHWQWNDRAYAWRPGYYVAARPDYAYAPGGWVRADGGWRWREGDWRRAERREERREDRHHRRHDHDRYDHDDDHRGGGHCPPGQAKKGRC</sequence>
<name>A0A1E7U9G5_9BURK</name>
<evidence type="ECO:0000313" key="4">
    <source>
        <dbReference type="Proteomes" id="UP000217154"/>
    </source>
</evidence>
<dbReference type="AlphaFoldDB" id="A0A1E7U9G5"/>
<feature type="compositionally biased region" description="Basic and acidic residues" evidence="1">
    <location>
        <begin position="121"/>
        <end position="132"/>
    </location>
</feature>
<feature type="region of interest" description="Disordered" evidence="1">
    <location>
        <begin position="101"/>
        <end position="146"/>
    </location>
</feature>
<dbReference type="Proteomes" id="UP000217154">
    <property type="component" value="Chromosome"/>
</dbReference>
<keyword evidence="2" id="KW-0732">Signal</keyword>
<feature type="chain" id="PRO_5014269109" evidence="2">
    <location>
        <begin position="22"/>
        <end position="146"/>
    </location>
</feature>
<dbReference type="EMBL" id="CP023284">
    <property type="protein sequence ID" value="ATA55053.1"/>
    <property type="molecule type" value="Genomic_DNA"/>
</dbReference>
<evidence type="ECO:0000256" key="1">
    <source>
        <dbReference type="SAM" id="MobiDB-lite"/>
    </source>
</evidence>
<protein>
    <submittedName>
        <fullName evidence="3">Uncharacterized protein</fullName>
    </submittedName>
</protein>
<feature type="signal peptide" evidence="2">
    <location>
        <begin position="1"/>
        <end position="21"/>
    </location>
</feature>
<organism evidence="3 4">
    <name type="scientific">Variovorax boronicumulans</name>
    <dbReference type="NCBI Taxonomy" id="436515"/>
    <lineage>
        <taxon>Bacteria</taxon>
        <taxon>Pseudomonadati</taxon>
        <taxon>Pseudomonadota</taxon>
        <taxon>Betaproteobacteria</taxon>
        <taxon>Burkholderiales</taxon>
        <taxon>Comamonadaceae</taxon>
        <taxon>Variovorax</taxon>
    </lineage>
</organism>
<accession>A0A1E7U9G5</accession>
<dbReference type="KEGG" id="vbo:CKY39_18920"/>
<dbReference type="OrthoDB" id="121499at2"/>
<reference evidence="3 4" key="1">
    <citation type="submission" date="2017-09" db="EMBL/GenBank/DDBJ databases">
        <title>The diverse metabolic capabilities of V. boronicumulans make it an excellent choice for continued studies on novel biodegradation.</title>
        <authorList>
            <person name="Sun S."/>
        </authorList>
    </citation>
    <scope>NUCLEOTIDE SEQUENCE [LARGE SCALE GENOMIC DNA]</scope>
    <source>
        <strain evidence="3 4">J1</strain>
    </source>
</reference>
<dbReference type="RefSeq" id="WP_062472450.1">
    <property type="nucleotide sequence ID" value="NZ_BKDH01000001.1"/>
</dbReference>
<evidence type="ECO:0000256" key="2">
    <source>
        <dbReference type="SAM" id="SignalP"/>
    </source>
</evidence>
<evidence type="ECO:0000313" key="3">
    <source>
        <dbReference type="EMBL" id="ATA55053.1"/>
    </source>
</evidence>
<proteinExistence type="predicted"/>
<dbReference type="Pfam" id="PF12779">
    <property type="entry name" value="WXXGXW"/>
    <property type="match status" value="2"/>
</dbReference>
<dbReference type="GeneID" id="82268060"/>
<feature type="compositionally biased region" description="Basic and acidic residues" evidence="1">
    <location>
        <begin position="101"/>
        <end position="112"/>
    </location>
</feature>
<dbReference type="InterPro" id="IPR024447">
    <property type="entry name" value="YXWGXW_rpt"/>
</dbReference>
<dbReference type="STRING" id="436515.GCA_001752345_03487"/>